<evidence type="ECO:0008006" key="3">
    <source>
        <dbReference type="Google" id="ProtNLM"/>
    </source>
</evidence>
<name>A0A1Y2AYE5_9FUNG</name>
<dbReference type="OrthoDB" id="2796951at2759"/>
<dbReference type="PANTHER" id="PTHR36183:SF2">
    <property type="entry name" value="BETA-GLUCURONIDASE C-TERMINAL DOMAIN-CONTAINING PROTEIN"/>
    <property type="match status" value="1"/>
</dbReference>
<evidence type="ECO:0000313" key="2">
    <source>
        <dbReference type="Proteomes" id="UP000193642"/>
    </source>
</evidence>
<protein>
    <recommendedName>
        <fullName evidence="3">Beta-glucuronidase C-terminal domain-containing protein</fullName>
    </recommendedName>
</protein>
<organism evidence="1 2">
    <name type="scientific">Rhizoclosmatium globosum</name>
    <dbReference type="NCBI Taxonomy" id="329046"/>
    <lineage>
        <taxon>Eukaryota</taxon>
        <taxon>Fungi</taxon>
        <taxon>Fungi incertae sedis</taxon>
        <taxon>Chytridiomycota</taxon>
        <taxon>Chytridiomycota incertae sedis</taxon>
        <taxon>Chytridiomycetes</taxon>
        <taxon>Chytridiales</taxon>
        <taxon>Chytriomycetaceae</taxon>
        <taxon>Rhizoclosmatium</taxon>
    </lineage>
</organism>
<dbReference type="Gene3D" id="3.20.20.80">
    <property type="entry name" value="Glycosidases"/>
    <property type="match status" value="1"/>
</dbReference>
<dbReference type="InterPro" id="IPR017853">
    <property type="entry name" value="GH"/>
</dbReference>
<proteinExistence type="predicted"/>
<dbReference type="AlphaFoldDB" id="A0A1Y2AYE5"/>
<dbReference type="SUPFAM" id="SSF51445">
    <property type="entry name" value="(Trans)glycosidases"/>
    <property type="match status" value="1"/>
</dbReference>
<dbReference type="InterPro" id="IPR013780">
    <property type="entry name" value="Glyco_hydro_b"/>
</dbReference>
<gene>
    <name evidence="1" type="ORF">BCR33DRAFT_858424</name>
</gene>
<sequence length="542" mass="57075">MSVVSFLAADALPPPISGHTIAPNYVGFSMEEPCVARSPLVLSNGTPNPGLINLMNTLNNRTTSSFPFFLRIGGNSADNVWYAQTTGVEKGVNTTCVVDSNGMKNVSTFYSALAVPVKTSVGVNMAPTSTNDQISMAVQYLKGAVLPNWKSEQFLGVELGNEPEDWVQGKIRPAKPYNITTAYPTEWAALATGITSGLGQPTQFVGPATSIGTSLGRSILQSFLSTKPSVNPITLHYYAENIKSSTDPKDLLQYPTDTTYSFLSTVHTPKYDFVLGETNSRSSGGTGGVSNVYAATLWTLDHLATSAWSGFKGAWFHGAVQGSTDKATSNVFVASAGGYSPIYVNLNDPTLINARPGFYALLGFTRVLNWVGTAGIQIVRGGGAQVKVDAVRGVKYFAFVDPTVTSRWSAVIVNKNSTEVVIQFGPPTGFATSLTGSVELIQQTTGDISAVSGISIGGQTFDGTRDGFPVGLYNAAKISASNSLYSVTVPAFSAALVFLGQPDPSNNAAAVSPGAQTTNRTSSAAKLGAFLMLTVVSFIFLF</sequence>
<dbReference type="Gene3D" id="2.60.40.1180">
    <property type="entry name" value="Golgi alpha-mannosidase II"/>
    <property type="match status" value="1"/>
</dbReference>
<keyword evidence="2" id="KW-1185">Reference proteome</keyword>
<dbReference type="PANTHER" id="PTHR36183">
    <property type="entry name" value="BETA-GLUCURONIDASE"/>
    <property type="match status" value="1"/>
</dbReference>
<reference evidence="1 2" key="1">
    <citation type="submission" date="2016-07" db="EMBL/GenBank/DDBJ databases">
        <title>Pervasive Adenine N6-methylation of Active Genes in Fungi.</title>
        <authorList>
            <consortium name="DOE Joint Genome Institute"/>
            <person name="Mondo S.J."/>
            <person name="Dannebaum R.O."/>
            <person name="Kuo R.C."/>
            <person name="Labutti K."/>
            <person name="Haridas S."/>
            <person name="Kuo A."/>
            <person name="Salamov A."/>
            <person name="Ahrendt S.R."/>
            <person name="Lipzen A."/>
            <person name="Sullivan W."/>
            <person name="Andreopoulos W.B."/>
            <person name="Clum A."/>
            <person name="Lindquist E."/>
            <person name="Daum C."/>
            <person name="Ramamoorthy G.K."/>
            <person name="Gryganskyi A."/>
            <person name="Culley D."/>
            <person name="Magnuson J.K."/>
            <person name="James T.Y."/>
            <person name="O'Malley M.A."/>
            <person name="Stajich J.E."/>
            <person name="Spatafora J.W."/>
            <person name="Visel A."/>
            <person name="Grigoriev I.V."/>
        </authorList>
    </citation>
    <scope>NUCLEOTIDE SEQUENCE [LARGE SCALE GENOMIC DNA]</scope>
    <source>
        <strain evidence="1 2">JEL800</strain>
    </source>
</reference>
<dbReference type="Proteomes" id="UP000193642">
    <property type="component" value="Unassembled WGS sequence"/>
</dbReference>
<accession>A0A1Y2AYE5</accession>
<comment type="caution">
    <text evidence="1">The sequence shown here is derived from an EMBL/GenBank/DDBJ whole genome shotgun (WGS) entry which is preliminary data.</text>
</comment>
<dbReference type="EMBL" id="MCGO01000101">
    <property type="protein sequence ID" value="ORY27591.1"/>
    <property type="molecule type" value="Genomic_DNA"/>
</dbReference>
<evidence type="ECO:0000313" key="1">
    <source>
        <dbReference type="EMBL" id="ORY27591.1"/>
    </source>
</evidence>
<dbReference type="InterPro" id="IPR052974">
    <property type="entry name" value="GH79_Enzymes"/>
</dbReference>